<protein>
    <submittedName>
        <fullName evidence="1">Uncharacterized protein</fullName>
    </submittedName>
</protein>
<proteinExistence type="predicted"/>
<evidence type="ECO:0000313" key="1">
    <source>
        <dbReference type="EMBL" id="KAL1395830.1"/>
    </source>
</evidence>
<dbReference type="EMBL" id="JBEHCU010006969">
    <property type="protein sequence ID" value="KAL1395830.1"/>
    <property type="molecule type" value="Genomic_DNA"/>
</dbReference>
<gene>
    <name evidence="1" type="ORF">pipiens_010955</name>
</gene>
<sequence>IKVSVLPDGAVPVRREAHLLLKGSSGGAGKEHEN</sequence>
<keyword evidence="2" id="KW-1185">Reference proteome</keyword>
<name>A0ABD1D863_CULPP</name>
<feature type="non-terminal residue" evidence="1">
    <location>
        <position position="1"/>
    </location>
</feature>
<comment type="caution">
    <text evidence="1">The sequence shown here is derived from an EMBL/GenBank/DDBJ whole genome shotgun (WGS) entry which is preliminary data.</text>
</comment>
<dbReference type="Proteomes" id="UP001562425">
    <property type="component" value="Unassembled WGS sequence"/>
</dbReference>
<evidence type="ECO:0000313" key="2">
    <source>
        <dbReference type="Proteomes" id="UP001562425"/>
    </source>
</evidence>
<reference evidence="1 2" key="1">
    <citation type="submission" date="2024-05" db="EMBL/GenBank/DDBJ databases">
        <title>Culex pipiens pipiens assembly and annotation.</title>
        <authorList>
            <person name="Alout H."/>
            <person name="Durand T."/>
        </authorList>
    </citation>
    <scope>NUCLEOTIDE SEQUENCE [LARGE SCALE GENOMIC DNA]</scope>
    <source>
        <strain evidence="1">HA-2024</strain>
        <tissue evidence="1">Whole body</tissue>
    </source>
</reference>
<organism evidence="1 2">
    <name type="scientific">Culex pipiens pipiens</name>
    <name type="common">Northern house mosquito</name>
    <dbReference type="NCBI Taxonomy" id="38569"/>
    <lineage>
        <taxon>Eukaryota</taxon>
        <taxon>Metazoa</taxon>
        <taxon>Ecdysozoa</taxon>
        <taxon>Arthropoda</taxon>
        <taxon>Hexapoda</taxon>
        <taxon>Insecta</taxon>
        <taxon>Pterygota</taxon>
        <taxon>Neoptera</taxon>
        <taxon>Endopterygota</taxon>
        <taxon>Diptera</taxon>
        <taxon>Nematocera</taxon>
        <taxon>Culicoidea</taxon>
        <taxon>Culicidae</taxon>
        <taxon>Culicinae</taxon>
        <taxon>Culicini</taxon>
        <taxon>Culex</taxon>
        <taxon>Culex</taxon>
    </lineage>
</organism>
<dbReference type="AlphaFoldDB" id="A0ABD1D863"/>
<accession>A0ABD1D863</accession>